<reference evidence="7" key="1">
    <citation type="submission" date="2022-07" db="EMBL/GenBank/DDBJ databases">
        <title>Taxonomic analysis of Microcella humidisoli nov. sp., isolated from riverside soil.</title>
        <authorList>
            <person name="Molina K.M."/>
            <person name="Kim S.B."/>
        </authorList>
    </citation>
    <scope>NUCLEOTIDE SEQUENCE</scope>
    <source>
        <strain evidence="7">MMS21-STM10</strain>
    </source>
</reference>
<feature type="transmembrane region" description="Helical" evidence="6">
    <location>
        <begin position="100"/>
        <end position="121"/>
    </location>
</feature>
<accession>A0ABY5FZ29</accession>
<comment type="subcellular location">
    <subcellularLocation>
        <location evidence="1">Cell membrane</location>
        <topology evidence="1">Multi-pass membrane protein</topology>
    </subcellularLocation>
</comment>
<evidence type="ECO:0000313" key="7">
    <source>
        <dbReference type="EMBL" id="UTT63110.1"/>
    </source>
</evidence>
<feature type="transmembrane region" description="Helical" evidence="6">
    <location>
        <begin position="47"/>
        <end position="70"/>
    </location>
</feature>
<feature type="transmembrane region" description="Helical" evidence="6">
    <location>
        <begin position="276"/>
        <end position="296"/>
    </location>
</feature>
<name>A0ABY5FZ29_9MICO</name>
<keyword evidence="4 6" id="KW-1133">Transmembrane helix</keyword>
<feature type="transmembrane region" description="Helical" evidence="6">
    <location>
        <begin position="21"/>
        <end position="41"/>
    </location>
</feature>
<organism evidence="7 8">
    <name type="scientific">Microcella humidisoli</name>
    <dbReference type="NCBI Taxonomy" id="2963406"/>
    <lineage>
        <taxon>Bacteria</taxon>
        <taxon>Bacillati</taxon>
        <taxon>Actinomycetota</taxon>
        <taxon>Actinomycetes</taxon>
        <taxon>Micrococcales</taxon>
        <taxon>Microbacteriaceae</taxon>
        <taxon>Microcella</taxon>
    </lineage>
</organism>
<keyword evidence="8" id="KW-1185">Reference proteome</keyword>
<protein>
    <submittedName>
        <fullName evidence="7">ABC transporter permease</fullName>
    </submittedName>
</protein>
<dbReference type="InterPro" id="IPR001851">
    <property type="entry name" value="ABC_transp_permease"/>
</dbReference>
<evidence type="ECO:0000256" key="3">
    <source>
        <dbReference type="ARBA" id="ARBA00022692"/>
    </source>
</evidence>
<sequence length="339" mass="34485">MADATSPPRLLTSARFGISKGLLTVLISTVALIVLSALLAPSSVSQGAVLGMLPFAAVLAIVGLGQMLVVQQGGIDLSVPGSVSLAVVIVTHMPNENDAMLLPAMLVAFAWAIGAGLLNGFMVGRLGLNPIIATLGTNALLFGAVLGISGGIPRTTTNLLSEIAGGRTVGIPNAVLFAIGFLVLVTIMVKKTVVGRRFEAVGASPAAARATGLRYRTHQGAAYVWAQLLFASAGILLAGITNQPTAFQGNSYLLTSVAVVVLGGTSLLGGRGFPAATVVAALFLSQLDQFVLALGVPFAVRTLVQAAALAIGVAIYTVNWTALRQRFAPRGEPAVAATP</sequence>
<feature type="transmembrane region" description="Helical" evidence="6">
    <location>
        <begin position="302"/>
        <end position="323"/>
    </location>
</feature>
<evidence type="ECO:0000256" key="4">
    <source>
        <dbReference type="ARBA" id="ARBA00022989"/>
    </source>
</evidence>
<feature type="transmembrane region" description="Helical" evidence="6">
    <location>
        <begin position="252"/>
        <end position="269"/>
    </location>
</feature>
<keyword evidence="2" id="KW-1003">Cell membrane</keyword>
<feature type="transmembrane region" description="Helical" evidence="6">
    <location>
        <begin position="222"/>
        <end position="240"/>
    </location>
</feature>
<evidence type="ECO:0000313" key="8">
    <source>
        <dbReference type="Proteomes" id="UP001060039"/>
    </source>
</evidence>
<evidence type="ECO:0000256" key="6">
    <source>
        <dbReference type="SAM" id="Phobius"/>
    </source>
</evidence>
<evidence type="ECO:0000256" key="2">
    <source>
        <dbReference type="ARBA" id="ARBA00022475"/>
    </source>
</evidence>
<proteinExistence type="predicted"/>
<feature type="transmembrane region" description="Helical" evidence="6">
    <location>
        <begin position="169"/>
        <end position="189"/>
    </location>
</feature>
<evidence type="ECO:0000256" key="5">
    <source>
        <dbReference type="ARBA" id="ARBA00023136"/>
    </source>
</evidence>
<dbReference type="EMBL" id="CP101497">
    <property type="protein sequence ID" value="UTT63110.1"/>
    <property type="molecule type" value="Genomic_DNA"/>
</dbReference>
<dbReference type="Proteomes" id="UP001060039">
    <property type="component" value="Chromosome"/>
</dbReference>
<dbReference type="CDD" id="cd06579">
    <property type="entry name" value="TM_PBP1_transp_AraH_like"/>
    <property type="match status" value="1"/>
</dbReference>
<feature type="transmembrane region" description="Helical" evidence="6">
    <location>
        <begin position="77"/>
        <end position="94"/>
    </location>
</feature>
<evidence type="ECO:0000256" key="1">
    <source>
        <dbReference type="ARBA" id="ARBA00004651"/>
    </source>
</evidence>
<dbReference type="RefSeq" id="WP_255160243.1">
    <property type="nucleotide sequence ID" value="NZ_CP101497.1"/>
</dbReference>
<gene>
    <name evidence="7" type="ORF">NNL39_03085</name>
</gene>
<keyword evidence="3 6" id="KW-0812">Transmembrane</keyword>
<dbReference type="Pfam" id="PF02653">
    <property type="entry name" value="BPD_transp_2"/>
    <property type="match status" value="1"/>
</dbReference>
<keyword evidence="5 6" id="KW-0472">Membrane</keyword>
<feature type="transmembrane region" description="Helical" evidence="6">
    <location>
        <begin position="128"/>
        <end position="149"/>
    </location>
</feature>
<dbReference type="PANTHER" id="PTHR32196">
    <property type="entry name" value="ABC TRANSPORTER PERMEASE PROTEIN YPHD-RELATED-RELATED"/>
    <property type="match status" value="1"/>
</dbReference>